<name>A0A510WGH7_ENTTH</name>
<feature type="transmembrane region" description="Helical" evidence="1">
    <location>
        <begin position="26"/>
        <end position="47"/>
    </location>
</feature>
<accession>A0A510WGH7</accession>
<sequence>MIKLSNRKTSKNGLITNLNEVKKMQLLIIFSLLSMMSLFAFVASRVVELDPQPVKIRVKND</sequence>
<keyword evidence="1" id="KW-0812">Transmembrane</keyword>
<gene>
    <name evidence="2" type="ORF">ETH01_19480</name>
</gene>
<evidence type="ECO:0000313" key="3">
    <source>
        <dbReference type="Proteomes" id="UP000321361"/>
    </source>
</evidence>
<dbReference type="Proteomes" id="UP000321361">
    <property type="component" value="Unassembled WGS sequence"/>
</dbReference>
<keyword evidence="1" id="KW-0472">Membrane</keyword>
<comment type="caution">
    <text evidence="2">The sequence shown here is derived from an EMBL/GenBank/DDBJ whole genome shotgun (WGS) entry which is preliminary data.</text>
</comment>
<evidence type="ECO:0000256" key="1">
    <source>
        <dbReference type="SAM" id="Phobius"/>
    </source>
</evidence>
<dbReference type="AlphaFoldDB" id="A0A510WGH7"/>
<evidence type="ECO:0000313" key="2">
    <source>
        <dbReference type="EMBL" id="GEK37661.1"/>
    </source>
</evidence>
<organism evidence="2 3">
    <name type="scientific">Enterococcus thailandicus</name>
    <dbReference type="NCBI Taxonomy" id="417368"/>
    <lineage>
        <taxon>Bacteria</taxon>
        <taxon>Bacillati</taxon>
        <taxon>Bacillota</taxon>
        <taxon>Bacilli</taxon>
        <taxon>Lactobacillales</taxon>
        <taxon>Enterococcaceae</taxon>
        <taxon>Enterococcus</taxon>
    </lineage>
</organism>
<dbReference type="EMBL" id="BJUG01000010">
    <property type="protein sequence ID" value="GEK37661.1"/>
    <property type="molecule type" value="Genomic_DNA"/>
</dbReference>
<protein>
    <submittedName>
        <fullName evidence="2">Uncharacterized protein</fullName>
    </submittedName>
</protein>
<proteinExistence type="predicted"/>
<keyword evidence="1" id="KW-1133">Transmembrane helix</keyword>
<reference evidence="2 3" key="1">
    <citation type="submission" date="2019-07" db="EMBL/GenBank/DDBJ databases">
        <title>Whole genome shotgun sequence of Enterococcus thailandicus NBRC 101867.</title>
        <authorList>
            <person name="Hosoyama A."/>
            <person name="Uohara A."/>
            <person name="Ohji S."/>
            <person name="Ichikawa N."/>
        </authorList>
    </citation>
    <scope>NUCLEOTIDE SEQUENCE [LARGE SCALE GENOMIC DNA]</scope>
    <source>
        <strain evidence="2 3">NBRC 101867</strain>
    </source>
</reference>